<comment type="caution">
    <text evidence="2">The sequence shown here is derived from an EMBL/GenBank/DDBJ whole genome shotgun (WGS) entry which is preliminary data.</text>
</comment>
<protein>
    <submittedName>
        <fullName evidence="2">Uncharacterized protein</fullName>
    </submittedName>
</protein>
<name>A0A8H5F0Z8_9AGAR</name>
<dbReference type="AlphaFoldDB" id="A0A8H5F0Z8"/>
<gene>
    <name evidence="2" type="ORF">D9619_008315</name>
</gene>
<keyword evidence="3" id="KW-1185">Reference proteome</keyword>
<proteinExistence type="predicted"/>
<reference evidence="2 3" key="1">
    <citation type="journal article" date="2020" name="ISME J.">
        <title>Uncovering the hidden diversity of litter-decomposition mechanisms in mushroom-forming fungi.</title>
        <authorList>
            <person name="Floudas D."/>
            <person name="Bentzer J."/>
            <person name="Ahren D."/>
            <person name="Johansson T."/>
            <person name="Persson P."/>
            <person name="Tunlid A."/>
        </authorList>
    </citation>
    <scope>NUCLEOTIDE SEQUENCE [LARGE SCALE GENOMIC DNA]</scope>
    <source>
        <strain evidence="2 3">CBS 101986</strain>
    </source>
</reference>
<dbReference type="Proteomes" id="UP000567179">
    <property type="component" value="Unassembled WGS sequence"/>
</dbReference>
<evidence type="ECO:0000313" key="3">
    <source>
        <dbReference type="Proteomes" id="UP000567179"/>
    </source>
</evidence>
<feature type="compositionally biased region" description="Low complexity" evidence="1">
    <location>
        <begin position="130"/>
        <end position="150"/>
    </location>
</feature>
<dbReference type="EMBL" id="JAACJJ010000029">
    <property type="protein sequence ID" value="KAF5319557.1"/>
    <property type="molecule type" value="Genomic_DNA"/>
</dbReference>
<organism evidence="2 3">
    <name type="scientific">Psilocybe cf. subviscida</name>
    <dbReference type="NCBI Taxonomy" id="2480587"/>
    <lineage>
        <taxon>Eukaryota</taxon>
        <taxon>Fungi</taxon>
        <taxon>Dikarya</taxon>
        <taxon>Basidiomycota</taxon>
        <taxon>Agaricomycotina</taxon>
        <taxon>Agaricomycetes</taxon>
        <taxon>Agaricomycetidae</taxon>
        <taxon>Agaricales</taxon>
        <taxon>Agaricineae</taxon>
        <taxon>Strophariaceae</taxon>
        <taxon>Psilocybe</taxon>
    </lineage>
</organism>
<feature type="region of interest" description="Disordered" evidence="1">
    <location>
        <begin position="128"/>
        <end position="156"/>
    </location>
</feature>
<accession>A0A8H5F0Z8</accession>
<sequence>MSITINGIAVTAYYQPDVPFTTISSSFLRRNGFPHLPGHTRSLTLTLTAYLSPYVYSTGVDIAVVDTESLIDIVLDSDWYILTAQPTAGHAVLVGQVLVSFPYPDLLNNPRRSFATWHSSACSSGGGGAASSSSINPLTSSRTSSTSLPTHAGPSSSPIFNSHSVVSSTIMPESPSDYLHFRTIDDTIDYLDHILKPDLLFLPQKHGIQTNQPRSRTVEKLN</sequence>
<evidence type="ECO:0000313" key="2">
    <source>
        <dbReference type="EMBL" id="KAF5319557.1"/>
    </source>
</evidence>
<evidence type="ECO:0000256" key="1">
    <source>
        <dbReference type="SAM" id="MobiDB-lite"/>
    </source>
</evidence>